<keyword evidence="2" id="KW-1185">Reference proteome</keyword>
<evidence type="ECO:0000313" key="1">
    <source>
        <dbReference type="EMBL" id="KUI59489.1"/>
    </source>
</evidence>
<reference evidence="2" key="1">
    <citation type="submission" date="2014-12" db="EMBL/GenBank/DDBJ databases">
        <title>Genome Sequence of Valsa Canker Pathogens Uncovers a Specific Adaption of Colonization on Woody Bark.</title>
        <authorList>
            <person name="Yin Z."/>
            <person name="Liu H."/>
            <person name="Gao X."/>
            <person name="Li Z."/>
            <person name="Song N."/>
            <person name="Ke X."/>
            <person name="Dai Q."/>
            <person name="Wu Y."/>
            <person name="Sun Y."/>
            <person name="Xu J.-R."/>
            <person name="Kang Z.K."/>
            <person name="Wang L."/>
            <person name="Huang L."/>
        </authorList>
    </citation>
    <scope>NUCLEOTIDE SEQUENCE [LARGE SCALE GENOMIC DNA]</scope>
    <source>
        <strain evidence="2">SXYL134</strain>
    </source>
</reference>
<protein>
    <submittedName>
        <fullName evidence="1">Uncharacterized protein</fullName>
    </submittedName>
</protein>
<name>A0A194V6G5_CYTMA</name>
<gene>
    <name evidence="1" type="ORF">VP1G_06764</name>
</gene>
<proteinExistence type="predicted"/>
<dbReference type="Proteomes" id="UP000078576">
    <property type="component" value="Unassembled WGS sequence"/>
</dbReference>
<accession>A0A194V6G5</accession>
<organism evidence="1 2">
    <name type="scientific">Cytospora mali</name>
    <name type="common">Apple Valsa canker fungus</name>
    <name type="synonym">Valsa mali</name>
    <dbReference type="NCBI Taxonomy" id="578113"/>
    <lineage>
        <taxon>Eukaryota</taxon>
        <taxon>Fungi</taxon>
        <taxon>Dikarya</taxon>
        <taxon>Ascomycota</taxon>
        <taxon>Pezizomycotina</taxon>
        <taxon>Sordariomycetes</taxon>
        <taxon>Sordariomycetidae</taxon>
        <taxon>Diaporthales</taxon>
        <taxon>Cytosporaceae</taxon>
        <taxon>Cytospora</taxon>
    </lineage>
</organism>
<dbReference type="OrthoDB" id="4521980at2759"/>
<sequence>MKDPATASWGLSISHADFVKLKRGFRPREMEDRWIFKTMTDEEVSDEAISEEEMTDEELIDESLTDEAMLDLDQGGNISIRRRWTDKGIYRLAVKPNEGGAGATIEAITWERSQGDRVSEEEAKIDAVILCRLIVKCESAAAPDYDRSLFSALPPSVRVAMNSTTVQNGTT</sequence>
<dbReference type="STRING" id="694573.A0A194V6G5"/>
<evidence type="ECO:0000313" key="2">
    <source>
        <dbReference type="Proteomes" id="UP000078576"/>
    </source>
</evidence>
<dbReference type="AlphaFoldDB" id="A0A194V6G5"/>
<dbReference type="EMBL" id="KN714731">
    <property type="protein sequence ID" value="KUI59489.1"/>
    <property type="molecule type" value="Genomic_DNA"/>
</dbReference>